<dbReference type="EMBL" id="CAJPDT010000041">
    <property type="protein sequence ID" value="CAF9925804.1"/>
    <property type="molecule type" value="Genomic_DNA"/>
</dbReference>
<feature type="signal peptide" evidence="1">
    <location>
        <begin position="1"/>
        <end position="23"/>
    </location>
</feature>
<proteinExistence type="predicted"/>
<feature type="chain" id="PRO_5034469899" description="Glycoside hydrolase family 71 protein" evidence="1">
    <location>
        <begin position="24"/>
        <end position="451"/>
    </location>
</feature>
<evidence type="ECO:0000256" key="1">
    <source>
        <dbReference type="SAM" id="SignalP"/>
    </source>
</evidence>
<dbReference type="CDD" id="cd11577">
    <property type="entry name" value="GH71"/>
    <property type="match status" value="1"/>
</dbReference>
<dbReference type="GO" id="GO:0051118">
    <property type="term" value="F:glucan endo-1,3-alpha-glucosidase activity"/>
    <property type="evidence" value="ECO:0007669"/>
    <property type="project" value="InterPro"/>
</dbReference>
<dbReference type="AlphaFoldDB" id="A0A8H3FJP2"/>
<evidence type="ECO:0000313" key="2">
    <source>
        <dbReference type="EMBL" id="CAF9925804.1"/>
    </source>
</evidence>
<reference evidence="2" key="1">
    <citation type="submission" date="2021-03" db="EMBL/GenBank/DDBJ databases">
        <authorList>
            <person name="Tagirdzhanova G."/>
        </authorList>
    </citation>
    <scope>NUCLEOTIDE SEQUENCE</scope>
</reference>
<protein>
    <recommendedName>
        <fullName evidence="4">Glycoside hydrolase family 71 protein</fullName>
    </recommendedName>
</protein>
<evidence type="ECO:0008006" key="4">
    <source>
        <dbReference type="Google" id="ProtNLM"/>
    </source>
</evidence>
<keyword evidence="1" id="KW-0732">Signal</keyword>
<dbReference type="Proteomes" id="UP000664534">
    <property type="component" value="Unassembled WGS sequence"/>
</dbReference>
<dbReference type="Gene3D" id="3.20.20.80">
    <property type="entry name" value="Glycosidases"/>
    <property type="match status" value="1"/>
</dbReference>
<name>A0A8H3FJP2_9LECA</name>
<sequence length="451" mass="49303">MYPSAFTAAYAILLTIFATATSCLHHTHHSHTHMSKRTTTPMVFAHFMIQFAPPGLDGSSTPDYSTDINLAKAAGFDAFAIDYTDNAAIFATNLDILYQTAGTLDFKLFLTIDTTTMFDVDQVVNITNFYADHPAQAKDAAGKIFLSSFEVNPPGWNWQTDVIDNIKVPVTFLAGTLGESGSYEATIPDRGAGPFTWVHPALSASEEAAVDQSYADARNSNGKPWMAGVAPWFFKRLSSDTNWLNAQDSNIYIDRWVELLKIQPDYIEVISWNDWGESHYIGPADTTPESELMEPSKADYYGNLDHSAFLKMSAIFISTYKSGATKVTVTAEQEDVFFFYRPQPVNNIPSDDTYPDNAWPLPENASSIADNVYVVPFLAEPATIYLNSGGVVTSMDSPSFLSKGAVLFNTPANQGAQILTASRPINGATLNKTGIDITSGGNRYQGNVVAM</sequence>
<gene>
    <name evidence="2" type="ORF">IMSHALPRED_006785</name>
</gene>
<keyword evidence="3" id="KW-1185">Reference proteome</keyword>
<comment type="caution">
    <text evidence="2">The sequence shown here is derived from an EMBL/GenBank/DDBJ whole genome shotgun (WGS) entry which is preliminary data.</text>
</comment>
<dbReference type="OrthoDB" id="3257981at2759"/>
<organism evidence="2 3">
    <name type="scientific">Imshaugia aleurites</name>
    <dbReference type="NCBI Taxonomy" id="172621"/>
    <lineage>
        <taxon>Eukaryota</taxon>
        <taxon>Fungi</taxon>
        <taxon>Dikarya</taxon>
        <taxon>Ascomycota</taxon>
        <taxon>Pezizomycotina</taxon>
        <taxon>Lecanoromycetes</taxon>
        <taxon>OSLEUM clade</taxon>
        <taxon>Lecanoromycetidae</taxon>
        <taxon>Lecanorales</taxon>
        <taxon>Lecanorineae</taxon>
        <taxon>Parmeliaceae</taxon>
        <taxon>Imshaugia</taxon>
    </lineage>
</organism>
<evidence type="ECO:0000313" key="3">
    <source>
        <dbReference type="Proteomes" id="UP000664534"/>
    </source>
</evidence>
<dbReference type="Pfam" id="PF03659">
    <property type="entry name" value="Glyco_hydro_71"/>
    <property type="match status" value="1"/>
</dbReference>
<accession>A0A8H3FJP2</accession>
<dbReference type="InterPro" id="IPR005197">
    <property type="entry name" value="Glyco_hydro_71"/>
</dbReference>